<reference evidence="8" key="1">
    <citation type="journal article" date="2013" name="Genetics">
        <title>The draft genome and transcriptome of Panagrellus redivivus are shaped by the harsh demands of a free-living lifestyle.</title>
        <authorList>
            <person name="Srinivasan J."/>
            <person name="Dillman A.R."/>
            <person name="Macchietto M.G."/>
            <person name="Heikkinen L."/>
            <person name="Lakso M."/>
            <person name="Fracchia K.M."/>
            <person name="Antoshechkin I."/>
            <person name="Mortazavi A."/>
            <person name="Wong G."/>
            <person name="Sternberg P.W."/>
        </authorList>
    </citation>
    <scope>NUCLEOTIDE SEQUENCE [LARGE SCALE GENOMIC DNA]</scope>
    <source>
        <strain evidence="8">MT8872</strain>
    </source>
</reference>
<evidence type="ECO:0000256" key="2">
    <source>
        <dbReference type="ARBA" id="ARBA00022692"/>
    </source>
</evidence>
<comment type="subcellular location">
    <subcellularLocation>
        <location evidence="1">Membrane</location>
        <topology evidence="1">Multi-pass membrane protein</topology>
    </subcellularLocation>
</comment>
<feature type="transmembrane region" description="Helical" evidence="6">
    <location>
        <begin position="180"/>
        <end position="200"/>
    </location>
</feature>
<dbReference type="InterPro" id="IPR013057">
    <property type="entry name" value="AA_transpt_TM"/>
</dbReference>
<evidence type="ECO:0000259" key="7">
    <source>
        <dbReference type="Pfam" id="PF01490"/>
    </source>
</evidence>
<feature type="compositionally biased region" description="Polar residues" evidence="5">
    <location>
        <begin position="26"/>
        <end position="35"/>
    </location>
</feature>
<feature type="transmembrane region" description="Helical" evidence="6">
    <location>
        <begin position="278"/>
        <end position="307"/>
    </location>
</feature>
<dbReference type="Proteomes" id="UP000492821">
    <property type="component" value="Unassembled WGS sequence"/>
</dbReference>
<evidence type="ECO:0000256" key="3">
    <source>
        <dbReference type="ARBA" id="ARBA00022989"/>
    </source>
</evidence>
<dbReference type="PANTHER" id="PTHR22950:SF349">
    <property type="entry name" value="AMINO ACID TRANSPORTER TRANSMEMBRANE DOMAIN-CONTAINING PROTEIN"/>
    <property type="match status" value="1"/>
</dbReference>
<keyword evidence="2 6" id="KW-0812">Transmembrane</keyword>
<dbReference type="AlphaFoldDB" id="A0A7E4VUP0"/>
<protein>
    <submittedName>
        <fullName evidence="9">Aa_trans domain-containing protein</fullName>
    </submittedName>
</protein>
<evidence type="ECO:0000313" key="8">
    <source>
        <dbReference type="Proteomes" id="UP000492821"/>
    </source>
</evidence>
<evidence type="ECO:0000256" key="6">
    <source>
        <dbReference type="SAM" id="Phobius"/>
    </source>
</evidence>
<evidence type="ECO:0000256" key="5">
    <source>
        <dbReference type="SAM" id="MobiDB-lite"/>
    </source>
</evidence>
<feature type="transmembrane region" description="Helical" evidence="6">
    <location>
        <begin position="52"/>
        <end position="77"/>
    </location>
</feature>
<dbReference type="GO" id="GO:0015179">
    <property type="term" value="F:L-amino acid transmembrane transporter activity"/>
    <property type="evidence" value="ECO:0007669"/>
    <property type="project" value="TreeGrafter"/>
</dbReference>
<feature type="transmembrane region" description="Helical" evidence="6">
    <location>
        <begin position="147"/>
        <end position="168"/>
    </location>
</feature>
<feature type="transmembrane region" description="Helical" evidence="6">
    <location>
        <begin position="374"/>
        <end position="391"/>
    </location>
</feature>
<feature type="domain" description="Amino acid transporter transmembrane" evidence="7">
    <location>
        <begin position="51"/>
        <end position="421"/>
    </location>
</feature>
<feature type="transmembrane region" description="Helical" evidence="6">
    <location>
        <begin position="397"/>
        <end position="424"/>
    </location>
</feature>
<organism evidence="8 9">
    <name type="scientific">Panagrellus redivivus</name>
    <name type="common">Microworm</name>
    <dbReference type="NCBI Taxonomy" id="6233"/>
    <lineage>
        <taxon>Eukaryota</taxon>
        <taxon>Metazoa</taxon>
        <taxon>Ecdysozoa</taxon>
        <taxon>Nematoda</taxon>
        <taxon>Chromadorea</taxon>
        <taxon>Rhabditida</taxon>
        <taxon>Tylenchina</taxon>
        <taxon>Panagrolaimomorpha</taxon>
        <taxon>Panagrolaimoidea</taxon>
        <taxon>Panagrolaimidae</taxon>
        <taxon>Panagrellus</taxon>
    </lineage>
</organism>
<accession>A0A7E4VUP0</accession>
<keyword evidence="3 6" id="KW-1133">Transmembrane helix</keyword>
<name>A0A7E4VUP0_PANRE</name>
<evidence type="ECO:0000256" key="4">
    <source>
        <dbReference type="ARBA" id="ARBA00023136"/>
    </source>
</evidence>
<feature type="transmembrane region" description="Helical" evidence="6">
    <location>
        <begin position="327"/>
        <end position="348"/>
    </location>
</feature>
<evidence type="ECO:0000313" key="9">
    <source>
        <dbReference type="WBParaSite" id="Pan_g3294.t1"/>
    </source>
</evidence>
<dbReference type="WBParaSite" id="Pan_g3294.t1">
    <property type="protein sequence ID" value="Pan_g3294.t1"/>
    <property type="gene ID" value="Pan_g3294"/>
</dbReference>
<feature type="transmembrane region" description="Helical" evidence="6">
    <location>
        <begin position="445"/>
        <end position="467"/>
    </location>
</feature>
<reference evidence="9" key="2">
    <citation type="submission" date="2020-10" db="UniProtKB">
        <authorList>
            <consortium name="WormBaseParasite"/>
        </authorList>
    </citation>
    <scope>IDENTIFICATION</scope>
</reference>
<proteinExistence type="predicted"/>
<feature type="transmembrane region" description="Helical" evidence="6">
    <location>
        <begin position="207"/>
        <end position="227"/>
    </location>
</feature>
<sequence length="480" mass="52680">MSTKKDAPSSSSLSTIPADPPKYDPSCSSSVTLSSEDLDDGPLPPLVRKQGIGAFMILINFVKGMVGPGCLSLPLAFKQAGLWTGFALVIIYGFLNNYCMLQLVHCSQYLSRKRGDAHLDYGNVASEAFGSSFRSVRIHKNKAKMTVNTAIIFLQIGICSVFYLFVGVHTKELIEQYFEFRASTTMFLIMILPAMILINFLRTLRIIAIFSAVGNVLMVVSLVFIYQHLIRSDHQFSKLPAMTDFDGIMTATGAILYSFEGQAMVLPMENRLKHPEKMVGPFGVLSSGMAFVTFVYTSCGFLGYITYGDGVQGSITLNLPDHPMFTVVKVLLTLVVFLGFVIQQYVIMEMTWPTIKSKVIAPKFPKSSPIPFELAYRSGLVLIAMLIAIGIPNLENIIPLVGVTAGMMLAFVFPATLDSITFLPPMVRRLPRLEGSEKTAQKLRIGWRILQNSALIAIGIFGCIAGLQSTIRALVTTDTS</sequence>
<dbReference type="GO" id="GO:0005774">
    <property type="term" value="C:vacuolar membrane"/>
    <property type="evidence" value="ECO:0007669"/>
    <property type="project" value="TreeGrafter"/>
</dbReference>
<keyword evidence="8" id="KW-1185">Reference proteome</keyword>
<dbReference type="PANTHER" id="PTHR22950">
    <property type="entry name" value="AMINO ACID TRANSPORTER"/>
    <property type="match status" value="1"/>
</dbReference>
<evidence type="ECO:0000256" key="1">
    <source>
        <dbReference type="ARBA" id="ARBA00004141"/>
    </source>
</evidence>
<feature type="transmembrane region" description="Helical" evidence="6">
    <location>
        <begin position="83"/>
        <end position="104"/>
    </location>
</feature>
<keyword evidence="4 6" id="KW-0472">Membrane</keyword>
<dbReference type="Pfam" id="PF01490">
    <property type="entry name" value="Aa_trans"/>
    <property type="match status" value="1"/>
</dbReference>
<feature type="region of interest" description="Disordered" evidence="5">
    <location>
        <begin position="1"/>
        <end position="37"/>
    </location>
</feature>